<evidence type="ECO:0000256" key="5">
    <source>
        <dbReference type="ARBA" id="ARBA00022692"/>
    </source>
</evidence>
<dbReference type="EC" id="2.4.1.135" evidence="3 15"/>
<dbReference type="EMBL" id="CM004472">
    <property type="protein sequence ID" value="OCT85625.1"/>
    <property type="molecule type" value="Genomic_DNA"/>
</dbReference>
<comment type="cofactor">
    <cofactor evidence="1 15">
        <name>Mn(2+)</name>
        <dbReference type="ChEBI" id="CHEBI:29035"/>
    </cofactor>
</comment>
<evidence type="ECO:0000256" key="15">
    <source>
        <dbReference type="RuleBase" id="RU363127"/>
    </source>
</evidence>
<keyword evidence="8" id="KW-1133">Transmembrane helix</keyword>
<keyword evidence="7 15" id="KW-0735">Signal-anchor</keyword>
<gene>
    <name evidence="16" type="ORF">XELAEV_18023796mg</name>
</gene>
<evidence type="ECO:0000256" key="3">
    <source>
        <dbReference type="ARBA" id="ARBA00012641"/>
    </source>
</evidence>
<evidence type="ECO:0000256" key="8">
    <source>
        <dbReference type="ARBA" id="ARBA00022989"/>
    </source>
</evidence>
<evidence type="ECO:0000256" key="13">
    <source>
        <dbReference type="ARBA" id="ARBA00047979"/>
    </source>
</evidence>
<evidence type="ECO:0000256" key="2">
    <source>
        <dbReference type="ARBA" id="ARBA00007706"/>
    </source>
</evidence>
<dbReference type="GO" id="GO:0015018">
    <property type="term" value="F:galactosylgalactosylxylosylprotein 3-beta-glucuronosyltransferase activity"/>
    <property type="evidence" value="ECO:0007669"/>
    <property type="project" value="UniProtKB-UniRule"/>
</dbReference>
<dbReference type="GO" id="GO:0050650">
    <property type="term" value="P:chondroitin sulfate proteoglycan biosynthetic process"/>
    <property type="evidence" value="ECO:0007669"/>
    <property type="project" value="TreeGrafter"/>
</dbReference>
<keyword evidence="4 15" id="KW-0808">Transferase</keyword>
<evidence type="ECO:0000256" key="1">
    <source>
        <dbReference type="ARBA" id="ARBA00001936"/>
    </source>
</evidence>
<evidence type="ECO:0000256" key="4">
    <source>
        <dbReference type="ARBA" id="ARBA00022679"/>
    </source>
</evidence>
<dbReference type="PANTHER" id="PTHR10896:SF69">
    <property type="entry name" value="GALACTOSYLGALACTOSYLXYLOSYLPROTEIN 3-BETA-GLUCURONOSYLTRANSFERASE"/>
    <property type="match status" value="1"/>
</dbReference>
<dbReference type="GO" id="GO:0005975">
    <property type="term" value="P:carbohydrate metabolic process"/>
    <property type="evidence" value="ECO:0007669"/>
    <property type="project" value="TreeGrafter"/>
</dbReference>
<comment type="similarity">
    <text evidence="2 15">Belongs to the glycosyltransferase 43 family.</text>
</comment>
<reference evidence="17" key="1">
    <citation type="journal article" date="2016" name="Nature">
        <title>Genome evolution in the allotetraploid frog Xenopus laevis.</title>
        <authorList>
            <person name="Session A.M."/>
            <person name="Uno Y."/>
            <person name="Kwon T."/>
            <person name="Chapman J.A."/>
            <person name="Toyoda A."/>
            <person name="Takahashi S."/>
            <person name="Fukui A."/>
            <person name="Hikosaka A."/>
            <person name="Suzuki A."/>
            <person name="Kondo M."/>
            <person name="van Heeringen S.J."/>
            <person name="Quigley I."/>
            <person name="Heinz S."/>
            <person name="Ogino H."/>
            <person name="Ochi H."/>
            <person name="Hellsten U."/>
            <person name="Lyons J.B."/>
            <person name="Simakov O."/>
            <person name="Putnam N."/>
            <person name="Stites J."/>
            <person name="Kuroki Y."/>
            <person name="Tanaka T."/>
            <person name="Michiue T."/>
            <person name="Watanabe M."/>
            <person name="Bogdanovic O."/>
            <person name="Lister R."/>
            <person name="Georgiou G."/>
            <person name="Paranjpe S.S."/>
            <person name="van Kruijsbergen I."/>
            <person name="Shu S."/>
            <person name="Carlson J."/>
            <person name="Kinoshita T."/>
            <person name="Ohta Y."/>
            <person name="Mawaribuchi S."/>
            <person name="Jenkins J."/>
            <person name="Grimwood J."/>
            <person name="Schmutz J."/>
            <person name="Mitros T."/>
            <person name="Mozaffari S.V."/>
            <person name="Suzuki Y."/>
            <person name="Haramoto Y."/>
            <person name="Yamamoto T.S."/>
            <person name="Takagi C."/>
            <person name="Heald R."/>
            <person name="Miller K."/>
            <person name="Haudenschild C."/>
            <person name="Kitzman J."/>
            <person name="Nakayama T."/>
            <person name="Izutsu Y."/>
            <person name="Robert J."/>
            <person name="Fortriede J."/>
            <person name="Burns K."/>
            <person name="Lotay V."/>
            <person name="Karimi K."/>
            <person name="Yasuoka Y."/>
            <person name="Dichmann D.S."/>
            <person name="Flajnik M.F."/>
            <person name="Houston D.W."/>
            <person name="Shendure J."/>
            <person name="DuPasquier L."/>
            <person name="Vize P.D."/>
            <person name="Zorn A.M."/>
            <person name="Ito M."/>
            <person name="Marcotte E.M."/>
            <person name="Wallingford J.B."/>
            <person name="Ito Y."/>
            <person name="Asashima M."/>
            <person name="Ueno N."/>
            <person name="Matsuda Y."/>
            <person name="Veenstra G.J."/>
            <person name="Fujiyama A."/>
            <person name="Harland R.M."/>
            <person name="Taira M."/>
            <person name="Rokhsar D.S."/>
        </authorList>
    </citation>
    <scope>NUCLEOTIDE SEQUENCE [LARGE SCALE GENOMIC DNA]</scope>
    <source>
        <strain evidence="17">J</strain>
    </source>
</reference>
<evidence type="ECO:0000256" key="9">
    <source>
        <dbReference type="ARBA" id="ARBA00023034"/>
    </source>
</evidence>
<evidence type="ECO:0000256" key="11">
    <source>
        <dbReference type="ARBA" id="ARBA00023180"/>
    </source>
</evidence>
<dbReference type="Pfam" id="PF03360">
    <property type="entry name" value="Glyco_transf_43"/>
    <property type="match status" value="2"/>
</dbReference>
<keyword evidence="6 15" id="KW-0479">Metal-binding</keyword>
<name>A0A974HPM8_XENLA</name>
<evidence type="ECO:0000256" key="10">
    <source>
        <dbReference type="ARBA" id="ARBA00023136"/>
    </source>
</evidence>
<keyword evidence="11" id="KW-0325">Glycoprotein</keyword>
<dbReference type="Proteomes" id="UP000694892">
    <property type="component" value="Chromosome 4L"/>
</dbReference>
<evidence type="ECO:0000313" key="17">
    <source>
        <dbReference type="Proteomes" id="UP000694892"/>
    </source>
</evidence>
<keyword evidence="10" id="KW-0472">Membrane</keyword>
<proteinExistence type="inferred from homology"/>
<evidence type="ECO:0000256" key="6">
    <source>
        <dbReference type="ARBA" id="ARBA00022723"/>
    </source>
</evidence>
<organism evidence="16 17">
    <name type="scientific">Xenopus laevis</name>
    <name type="common">African clawed frog</name>
    <dbReference type="NCBI Taxonomy" id="8355"/>
    <lineage>
        <taxon>Eukaryota</taxon>
        <taxon>Metazoa</taxon>
        <taxon>Chordata</taxon>
        <taxon>Craniata</taxon>
        <taxon>Vertebrata</taxon>
        <taxon>Euteleostomi</taxon>
        <taxon>Amphibia</taxon>
        <taxon>Batrachia</taxon>
        <taxon>Anura</taxon>
        <taxon>Pipoidea</taxon>
        <taxon>Pipidae</taxon>
        <taxon>Xenopodinae</taxon>
        <taxon>Xenopus</taxon>
        <taxon>Xenopus</taxon>
    </lineage>
</organism>
<evidence type="ECO:0000256" key="7">
    <source>
        <dbReference type="ARBA" id="ARBA00022968"/>
    </source>
</evidence>
<evidence type="ECO:0000256" key="12">
    <source>
        <dbReference type="ARBA" id="ARBA00023211"/>
    </source>
</evidence>
<dbReference type="OMA" id="HHHPFAS"/>
<comment type="subcellular location">
    <subcellularLocation>
        <location evidence="14">Endomembrane system</location>
        <topology evidence="14">Single-pass type II membrane protein</topology>
    </subcellularLocation>
    <subcellularLocation>
        <location evidence="15">Golgi apparatus membrane</location>
        <topology evidence="15">Single-pass type II membrane protein</topology>
    </subcellularLocation>
</comment>
<keyword evidence="12 15" id="KW-0464">Manganese</keyword>
<comment type="pathway">
    <text evidence="15">Protein modification; protein glycosylation.</text>
</comment>
<dbReference type="Gene3D" id="3.90.550.10">
    <property type="entry name" value="Spore Coat Polysaccharide Biosynthesis Protein SpsA, Chain A"/>
    <property type="match status" value="2"/>
</dbReference>
<evidence type="ECO:0000313" key="16">
    <source>
        <dbReference type="EMBL" id="OCT85625.1"/>
    </source>
</evidence>
<dbReference type="CDD" id="cd00218">
    <property type="entry name" value="GlcAT-I"/>
    <property type="match status" value="1"/>
</dbReference>
<dbReference type="PANTHER" id="PTHR10896">
    <property type="entry name" value="GALACTOSYLGALACTOSYLXYLOSYLPROTEIN 3-BETA-GLUCURONOSYLTRANSFERASE BETA-1,3-GLUCURONYLTRANSFERASE"/>
    <property type="match status" value="1"/>
</dbReference>
<comment type="catalytic activity">
    <reaction evidence="13 15">
        <text>3-O-(beta-D-galactosyl-(1-&gt;3)-beta-D-galactosyl-(1-&gt;4)-beta-D-xylosyl)-L-seryl-[protein] + UDP-alpha-D-glucuronate = 3-O-(beta-D-GlcA-(1-&gt;3)-beta-D-Gal-(1-&gt;3)-beta-D-Gal-(1-&gt;4)-beta-D-Xyl)-L-seryl-[protein] + UDP + H(+)</text>
        <dbReference type="Rhea" id="RHEA:24168"/>
        <dbReference type="Rhea" id="RHEA-COMP:12571"/>
        <dbReference type="Rhea" id="RHEA-COMP:12573"/>
        <dbReference type="ChEBI" id="CHEBI:15378"/>
        <dbReference type="ChEBI" id="CHEBI:58052"/>
        <dbReference type="ChEBI" id="CHEBI:58223"/>
        <dbReference type="ChEBI" id="CHEBI:132090"/>
        <dbReference type="ChEBI" id="CHEBI:132093"/>
        <dbReference type="EC" id="2.4.1.135"/>
    </reaction>
</comment>
<dbReference type="InterPro" id="IPR005027">
    <property type="entry name" value="Glyco_trans_43"/>
</dbReference>
<dbReference type="AlphaFoldDB" id="A0A974HPM8"/>
<dbReference type="FunFam" id="3.90.550.10:FF:000010">
    <property type="entry name" value="Galactosylgalactosylxylosylprotein 3-beta-glucuronosyltransferase"/>
    <property type="match status" value="1"/>
</dbReference>
<dbReference type="GO" id="GO:0046872">
    <property type="term" value="F:metal ion binding"/>
    <property type="evidence" value="ECO:0007669"/>
    <property type="project" value="UniProtKB-KW"/>
</dbReference>
<evidence type="ECO:0000256" key="14">
    <source>
        <dbReference type="ARBA" id="ARBA00060399"/>
    </source>
</evidence>
<dbReference type="InterPro" id="IPR029044">
    <property type="entry name" value="Nucleotide-diphossugar_trans"/>
</dbReference>
<dbReference type="GO" id="GO:0000139">
    <property type="term" value="C:Golgi membrane"/>
    <property type="evidence" value="ECO:0007669"/>
    <property type="project" value="UniProtKB-SubCell"/>
</dbReference>
<keyword evidence="5" id="KW-0812">Transmembrane</keyword>
<accession>A0A974HPM8</accession>
<dbReference type="SUPFAM" id="SSF53448">
    <property type="entry name" value="Nucleotide-diphospho-sugar transferases"/>
    <property type="match status" value="2"/>
</dbReference>
<keyword evidence="9 15" id="KW-0333">Golgi apparatus</keyword>
<sequence>MRYTKKVSVWPVGFAGGLRYESLVLNDAGKVKGWRVIYESSRPFAIDMAGFAVNLDLILEKRHAIFRLDVRPGYQESSLLQDLATMEELEPKADNCTKVRYLYVVSGSLDAKCKTNNTDYENEYEVVILLGSVSKLNSESDSLPIIFAITPTYPRHVQKAELTRIANTFRQIPAFHWIVVEDTNNKTSLVTNFLKSSGIQHTQLCVKTPPAVTKARGTLQRNVGLSWLRETFQLTEAPSGVVYFADDDNTYSLKIFEEMRYTKKVSVWPVGFAGGLRYESLVLNDAGKVKQWRVRYDPSRPFAIDMAGFAVNLDVILEKRHAIFRLDVRPGYQESSLLQDLATMGELEPKADNCTKVLVWHTKTQNPNVSGDRNFTDRNVEV</sequence>
<protein>
    <recommendedName>
        <fullName evidence="3 15">Galactosylgalactosylxylosylprotein 3-beta-glucuronosyltransferase</fullName>
        <ecNumber evidence="3 15">2.4.1.135</ecNumber>
    </recommendedName>
</protein>